<evidence type="ECO:0000256" key="1">
    <source>
        <dbReference type="ARBA" id="ARBA00007865"/>
    </source>
</evidence>
<keyword evidence="3" id="KW-1185">Reference proteome</keyword>
<dbReference type="EMBL" id="JAGPNK010000010">
    <property type="protein sequence ID" value="KAH7312495.1"/>
    <property type="molecule type" value="Genomic_DNA"/>
</dbReference>
<reference evidence="2" key="1">
    <citation type="journal article" date="2021" name="Nat. Commun.">
        <title>Genetic determinants of endophytism in the Arabidopsis root mycobiome.</title>
        <authorList>
            <person name="Mesny F."/>
            <person name="Miyauchi S."/>
            <person name="Thiergart T."/>
            <person name="Pickel B."/>
            <person name="Atanasova L."/>
            <person name="Karlsson M."/>
            <person name="Huettel B."/>
            <person name="Barry K.W."/>
            <person name="Haridas S."/>
            <person name="Chen C."/>
            <person name="Bauer D."/>
            <person name="Andreopoulos W."/>
            <person name="Pangilinan J."/>
            <person name="LaButti K."/>
            <person name="Riley R."/>
            <person name="Lipzen A."/>
            <person name="Clum A."/>
            <person name="Drula E."/>
            <person name="Henrissat B."/>
            <person name="Kohler A."/>
            <person name="Grigoriev I.V."/>
            <person name="Martin F.M."/>
            <person name="Hacquard S."/>
        </authorList>
    </citation>
    <scope>NUCLEOTIDE SEQUENCE</scope>
    <source>
        <strain evidence="2">MPI-CAGE-CH-0235</strain>
    </source>
</reference>
<proteinExistence type="inferred from homology"/>
<dbReference type="PANTHER" id="PTHR34861">
    <property type="match status" value="1"/>
</dbReference>
<accession>A0A8K0WNH4</accession>
<comment type="caution">
    <text evidence="2">The sequence shown here is derived from an EMBL/GenBank/DDBJ whole genome shotgun (WGS) entry which is preliminary data.</text>
</comment>
<dbReference type="InterPro" id="IPR037175">
    <property type="entry name" value="KFase_sf"/>
</dbReference>
<name>A0A8K0WNH4_9HYPO</name>
<dbReference type="InterPro" id="IPR007325">
    <property type="entry name" value="KFase/CYL"/>
</dbReference>
<dbReference type="PANTHER" id="PTHR34861:SF10">
    <property type="entry name" value="CYCLASE"/>
    <property type="match status" value="1"/>
</dbReference>
<organism evidence="2 3">
    <name type="scientific">Stachybotrys elegans</name>
    <dbReference type="NCBI Taxonomy" id="80388"/>
    <lineage>
        <taxon>Eukaryota</taxon>
        <taxon>Fungi</taxon>
        <taxon>Dikarya</taxon>
        <taxon>Ascomycota</taxon>
        <taxon>Pezizomycotina</taxon>
        <taxon>Sordariomycetes</taxon>
        <taxon>Hypocreomycetidae</taxon>
        <taxon>Hypocreales</taxon>
        <taxon>Stachybotryaceae</taxon>
        <taxon>Stachybotrys</taxon>
    </lineage>
</organism>
<dbReference type="Proteomes" id="UP000813444">
    <property type="component" value="Unassembled WGS sequence"/>
</dbReference>
<evidence type="ECO:0000313" key="2">
    <source>
        <dbReference type="EMBL" id="KAH7312495.1"/>
    </source>
</evidence>
<dbReference type="Pfam" id="PF04199">
    <property type="entry name" value="Cyclase"/>
    <property type="match status" value="1"/>
</dbReference>
<dbReference type="GO" id="GO:0004061">
    <property type="term" value="F:arylformamidase activity"/>
    <property type="evidence" value="ECO:0007669"/>
    <property type="project" value="InterPro"/>
</dbReference>
<dbReference type="SUPFAM" id="SSF102198">
    <property type="entry name" value="Putative cyclase"/>
    <property type="match status" value="1"/>
</dbReference>
<gene>
    <name evidence="2" type="ORF">B0I35DRAFT_488137</name>
</gene>
<dbReference type="Gene3D" id="3.50.30.50">
    <property type="entry name" value="Putative cyclase"/>
    <property type="match status" value="1"/>
</dbReference>
<comment type="similarity">
    <text evidence="1">Belongs to the Cyclase 1 superfamily.</text>
</comment>
<dbReference type="AlphaFoldDB" id="A0A8K0WNH4"/>
<evidence type="ECO:0000313" key="3">
    <source>
        <dbReference type="Proteomes" id="UP000813444"/>
    </source>
</evidence>
<protein>
    <submittedName>
        <fullName evidence="2">Cyclase-domain-containing protein</fullName>
    </submittedName>
</protein>
<dbReference type="GO" id="GO:0019441">
    <property type="term" value="P:L-tryptophan catabolic process to kynurenine"/>
    <property type="evidence" value="ECO:0007669"/>
    <property type="project" value="InterPro"/>
</dbReference>
<sequence>MSSVPDFDQLPKLDGLPQGYAWKVFDRDGEKDVLGTLNFLTPEVVKAASKEVKDGISISLNWPINALAKIPLPGRKPAEHTPIAISESMAALGVGDISAWDDELTFNTQCSSQWDSLCHFQHQPSSLGYNGSKPTHESLRVESTVGNKLPSLDHWHSRGCLVGRGVLLDYKAYADAKGIAFHAFDAVRITVEELEACAAHQGVDFRPGDVLLVRTGATEVFDKPAPEVFTKMASGKLAGVHGCEDTARWIWNKRFAAVASDSPAFEAFPPLKPDGTEGTMADLVLHPYLLAGFGMSIGEFWDLSRLAEYCGKTGRYSFMLTSAPLNHPGLVASPPNALAIF</sequence>
<dbReference type="OrthoDB" id="5396at2759"/>